<reference evidence="3 4" key="1">
    <citation type="submission" date="2019-12" db="EMBL/GenBank/DDBJ databases">
        <title>Novel species isolated from a subtropical stream in China.</title>
        <authorList>
            <person name="Lu H."/>
        </authorList>
    </citation>
    <scope>NUCLEOTIDE SEQUENCE [LARGE SCALE GENOMIC DNA]</scope>
    <source>
        <strain evidence="3 4">CY42W</strain>
    </source>
</reference>
<dbReference type="EMBL" id="WWCT01000007">
    <property type="protein sequence ID" value="MYN27089.1"/>
    <property type="molecule type" value="Genomic_DNA"/>
</dbReference>
<dbReference type="Pfam" id="PF20432">
    <property type="entry name" value="Xre-like-HTH"/>
    <property type="match status" value="1"/>
</dbReference>
<keyword evidence="4" id="KW-1185">Reference proteome</keyword>
<evidence type="ECO:0000259" key="1">
    <source>
        <dbReference type="Pfam" id="PF09722"/>
    </source>
</evidence>
<dbReference type="InterPro" id="IPR046847">
    <property type="entry name" value="Xre-like_HTH"/>
</dbReference>
<protein>
    <submittedName>
        <fullName evidence="3">DUF2384 domain-containing protein</fullName>
    </submittedName>
</protein>
<dbReference type="RefSeq" id="WP_161055076.1">
    <property type="nucleotide sequence ID" value="NZ_WWCT01000007.1"/>
</dbReference>
<evidence type="ECO:0000313" key="4">
    <source>
        <dbReference type="Proteomes" id="UP000642144"/>
    </source>
</evidence>
<dbReference type="Proteomes" id="UP000642144">
    <property type="component" value="Unassembled WGS sequence"/>
</dbReference>
<comment type="caution">
    <text evidence="3">The sequence shown here is derived from an EMBL/GenBank/DDBJ whole genome shotgun (WGS) entry which is preliminary data.</text>
</comment>
<sequence length="162" mass="17861">MSKFAVKRLFTGTGAAKIHDFRSLYLSSPEERIQIIRAGVGATETKAFAVDLGIPLDRFFRMFGIAQATVTRKASKQQTLSTEESEKIVGMAKLVGQAQTILEQSGDPELTKDFDAPKWLAKWIEEPVPALGGKRPADYMDTIEGQEMVSRLLSMMQTGAYA</sequence>
<dbReference type="Pfam" id="PF09722">
    <property type="entry name" value="Xre_MbcA_ParS_C"/>
    <property type="match status" value="1"/>
</dbReference>
<feature type="domain" description="Antitoxin Xre-like helix-turn-helix" evidence="2">
    <location>
        <begin position="31"/>
        <end position="92"/>
    </location>
</feature>
<dbReference type="InterPro" id="IPR024467">
    <property type="entry name" value="Xre/MbcA/ParS-like_toxin-bd"/>
</dbReference>
<evidence type="ECO:0000259" key="2">
    <source>
        <dbReference type="Pfam" id="PF20432"/>
    </source>
</evidence>
<proteinExistence type="predicted"/>
<organism evidence="3 4">
    <name type="scientific">Duganella levis</name>
    <dbReference type="NCBI Taxonomy" id="2692169"/>
    <lineage>
        <taxon>Bacteria</taxon>
        <taxon>Pseudomonadati</taxon>
        <taxon>Pseudomonadota</taxon>
        <taxon>Betaproteobacteria</taxon>
        <taxon>Burkholderiales</taxon>
        <taxon>Oxalobacteraceae</taxon>
        <taxon>Telluria group</taxon>
        <taxon>Duganella</taxon>
    </lineage>
</organism>
<accession>A0ABW9VZY4</accession>
<evidence type="ECO:0000313" key="3">
    <source>
        <dbReference type="EMBL" id="MYN27089.1"/>
    </source>
</evidence>
<name>A0ABW9VZY4_9BURK</name>
<gene>
    <name evidence="3" type="ORF">GTP69_11775</name>
</gene>
<feature type="domain" description="Antitoxin Xre/MbcA/ParS-like toxin-binding" evidence="1">
    <location>
        <begin position="114"/>
        <end position="158"/>
    </location>
</feature>